<evidence type="ECO:0000256" key="1">
    <source>
        <dbReference type="SAM" id="MobiDB-lite"/>
    </source>
</evidence>
<gene>
    <name evidence="2" type="ORF">GCM10025783_08820</name>
</gene>
<sequence length="80" mass="8322">MPGTSDAAREEHNRDVGFILSVRKSVGLEGPEDGGLASALRDIGQIEQYGTVIERDAGSDPGPATDPAALPWPLRATPAP</sequence>
<accession>A0ABP8YUM9</accession>
<protein>
    <submittedName>
        <fullName evidence="2">Uncharacterized protein</fullName>
    </submittedName>
</protein>
<dbReference type="Proteomes" id="UP001500121">
    <property type="component" value="Unassembled WGS sequence"/>
</dbReference>
<reference evidence="3" key="1">
    <citation type="journal article" date="2019" name="Int. J. Syst. Evol. Microbiol.">
        <title>The Global Catalogue of Microorganisms (GCM) 10K type strain sequencing project: providing services to taxonomists for standard genome sequencing and annotation.</title>
        <authorList>
            <consortium name="The Broad Institute Genomics Platform"/>
            <consortium name="The Broad Institute Genome Sequencing Center for Infectious Disease"/>
            <person name="Wu L."/>
            <person name="Ma J."/>
        </authorList>
    </citation>
    <scope>NUCLEOTIDE SEQUENCE [LARGE SCALE GENOMIC DNA]</scope>
    <source>
        <strain evidence="3">JCM 19015</strain>
    </source>
</reference>
<dbReference type="EMBL" id="BAABLP010000002">
    <property type="protein sequence ID" value="GAA4740133.1"/>
    <property type="molecule type" value="Genomic_DNA"/>
</dbReference>
<proteinExistence type="predicted"/>
<evidence type="ECO:0000313" key="2">
    <source>
        <dbReference type="EMBL" id="GAA4740133.1"/>
    </source>
</evidence>
<feature type="region of interest" description="Disordered" evidence="1">
    <location>
        <begin position="55"/>
        <end position="80"/>
    </location>
</feature>
<keyword evidence="3" id="KW-1185">Reference proteome</keyword>
<organism evidence="2 3">
    <name type="scientific">Amnibacterium soli</name>
    <dbReference type="NCBI Taxonomy" id="1282736"/>
    <lineage>
        <taxon>Bacteria</taxon>
        <taxon>Bacillati</taxon>
        <taxon>Actinomycetota</taxon>
        <taxon>Actinomycetes</taxon>
        <taxon>Micrococcales</taxon>
        <taxon>Microbacteriaceae</taxon>
        <taxon>Amnibacterium</taxon>
    </lineage>
</organism>
<name>A0ABP8YUM9_9MICO</name>
<comment type="caution">
    <text evidence="2">The sequence shown here is derived from an EMBL/GenBank/DDBJ whole genome shotgun (WGS) entry which is preliminary data.</text>
</comment>
<evidence type="ECO:0000313" key="3">
    <source>
        <dbReference type="Proteomes" id="UP001500121"/>
    </source>
</evidence>